<dbReference type="STRING" id="5722.A2EDI3"/>
<dbReference type="eggNOG" id="KOG0619">
    <property type="taxonomic scope" value="Eukaryota"/>
</dbReference>
<dbReference type="RefSeq" id="XP_001321471.1">
    <property type="nucleotide sequence ID" value="XM_001321436.1"/>
</dbReference>
<dbReference type="InterPro" id="IPR053139">
    <property type="entry name" value="Surface_bspA-like"/>
</dbReference>
<sequence length="836" mass="92648">MVVGENYLDNYRVLYTTDHSVNVVLRQQCEIIHGDGSTGIYAFAGSRDTLESIIFPEGSMLKTIGFSAFEGCIKLSSINFTNCQFLTYIGEKAFTNCRILTEVILPPSLSELSGLIFQSCPFSALSVPNSVKHFRGYCLAWCGHLHTLNIEPESQLVSIDSVALIGTALTNIFIPKYVSSIAENAFSGNINIIVDPDSQYLSTSDGILYNKDKSEFILRFKDNMTSFTIPENITTIPYNFFCGSSITSITFNSKLRTIGLRGFYGSHLVNLTIPDTIKTIVGGAFSNCKYLTNVIIGRGISSLPPGCFYGTNISNITLPDNIISLREEAFAKCPNLKTIRIPKSVKNIGGNCFDQDVNLEFEEGAQFSFDSQKLLYDANKTKVFSRFSSLESYDIPSTVKSFSESIFSGLGKLKAINFPSNSSLLSVAYALFDGCNRLEEFICPKSVTHIGVYAFRFCYSLKRFQFPDNLNIADIASFQGCTSLVELRFKNISKTFRLSFAGATSVERIIFEGSAPTMLGQSSFEGCTKLKTVEFKNITCIGQYCFYGCTSLESLVIPDTITTMEPSAFSKLSIENITFLGEPPLTVIKPNTFSGATKLINLILPSSIKEIQDKAFQWTNFSTFTVPHDTHTISNYTLQNCINLKTFIIEDDCSLQTIGFAVFEGCKSLETIICNNSAYFTVENHALFNKNKTVLVVFPPASSCKFFSILTTIREIAAGAFLECKNLMNILIPDDSVQYIRRYAFSGCISLTHINIPLSVIEVETNAFADCIKLTCGVDVENKTESFINNLYENCYLNKNAILECHFITCKKPENRIYFSPLAVIAICASTSLGLF</sequence>
<dbReference type="KEGG" id="tva:4767164"/>
<dbReference type="OrthoDB" id="6099413at2759"/>
<name>A2EDI3_TRIV3</name>
<dbReference type="Gene3D" id="3.80.10.10">
    <property type="entry name" value="Ribonuclease Inhibitor"/>
    <property type="match status" value="4"/>
</dbReference>
<dbReference type="VEuPathDB" id="TrichDB:TVAG_133050"/>
<dbReference type="EMBL" id="DS113361">
    <property type="protein sequence ID" value="EAY09248.1"/>
    <property type="molecule type" value="Genomic_DNA"/>
</dbReference>
<keyword evidence="2" id="KW-1185">Reference proteome</keyword>
<evidence type="ECO:0000313" key="2">
    <source>
        <dbReference type="Proteomes" id="UP000001542"/>
    </source>
</evidence>
<protein>
    <submittedName>
        <fullName evidence="1">Surface antigen BspA-like</fullName>
    </submittedName>
</protein>
<reference evidence="1" key="2">
    <citation type="journal article" date="2007" name="Science">
        <title>Draft genome sequence of the sexually transmitted pathogen Trichomonas vaginalis.</title>
        <authorList>
            <person name="Carlton J.M."/>
            <person name="Hirt R.P."/>
            <person name="Silva J.C."/>
            <person name="Delcher A.L."/>
            <person name="Schatz M."/>
            <person name="Zhao Q."/>
            <person name="Wortman J.R."/>
            <person name="Bidwell S.L."/>
            <person name="Alsmark U.C.M."/>
            <person name="Besteiro S."/>
            <person name="Sicheritz-Ponten T."/>
            <person name="Noel C.J."/>
            <person name="Dacks J.B."/>
            <person name="Foster P.G."/>
            <person name="Simillion C."/>
            <person name="Van de Peer Y."/>
            <person name="Miranda-Saavedra D."/>
            <person name="Barton G.J."/>
            <person name="Westrop G.D."/>
            <person name="Mueller S."/>
            <person name="Dessi D."/>
            <person name="Fiori P.L."/>
            <person name="Ren Q."/>
            <person name="Paulsen I."/>
            <person name="Zhang H."/>
            <person name="Bastida-Corcuera F.D."/>
            <person name="Simoes-Barbosa A."/>
            <person name="Brown M.T."/>
            <person name="Hayes R.D."/>
            <person name="Mukherjee M."/>
            <person name="Okumura C.Y."/>
            <person name="Schneider R."/>
            <person name="Smith A.J."/>
            <person name="Vanacova S."/>
            <person name="Villalvazo M."/>
            <person name="Haas B.J."/>
            <person name="Pertea M."/>
            <person name="Feldblyum T.V."/>
            <person name="Utterback T.R."/>
            <person name="Shu C.L."/>
            <person name="Osoegawa K."/>
            <person name="de Jong P.J."/>
            <person name="Hrdy I."/>
            <person name="Horvathova L."/>
            <person name="Zubacova Z."/>
            <person name="Dolezal P."/>
            <person name="Malik S.B."/>
            <person name="Logsdon J.M. Jr."/>
            <person name="Henze K."/>
            <person name="Gupta A."/>
            <person name="Wang C.C."/>
            <person name="Dunne R.L."/>
            <person name="Upcroft J.A."/>
            <person name="Upcroft P."/>
            <person name="White O."/>
            <person name="Salzberg S.L."/>
            <person name="Tang P."/>
            <person name="Chiu C.-H."/>
            <person name="Lee Y.-S."/>
            <person name="Embley T.M."/>
            <person name="Coombs G.H."/>
            <person name="Mottram J.C."/>
            <person name="Tachezy J."/>
            <person name="Fraser-Liggett C.M."/>
            <person name="Johnson P.J."/>
        </authorList>
    </citation>
    <scope>NUCLEOTIDE SEQUENCE [LARGE SCALE GENOMIC DNA]</scope>
    <source>
        <strain evidence="1">G3</strain>
    </source>
</reference>
<dbReference type="InterPro" id="IPR032675">
    <property type="entry name" value="LRR_dom_sf"/>
</dbReference>
<dbReference type="PANTHER" id="PTHR45661">
    <property type="entry name" value="SURFACE ANTIGEN"/>
    <property type="match status" value="1"/>
</dbReference>
<accession>A2EDI3</accession>
<evidence type="ECO:0000313" key="1">
    <source>
        <dbReference type="EMBL" id="EAY09248.1"/>
    </source>
</evidence>
<dbReference type="Proteomes" id="UP000001542">
    <property type="component" value="Unassembled WGS sequence"/>
</dbReference>
<dbReference type="SMR" id="A2EDI3"/>
<dbReference type="SUPFAM" id="SSF52058">
    <property type="entry name" value="L domain-like"/>
    <property type="match status" value="3"/>
</dbReference>
<dbReference type="InterPro" id="IPR026906">
    <property type="entry name" value="LRR_5"/>
</dbReference>
<dbReference type="InParanoid" id="A2EDI3"/>
<organism evidence="1 2">
    <name type="scientific">Trichomonas vaginalis (strain ATCC PRA-98 / G3)</name>
    <dbReference type="NCBI Taxonomy" id="412133"/>
    <lineage>
        <taxon>Eukaryota</taxon>
        <taxon>Metamonada</taxon>
        <taxon>Parabasalia</taxon>
        <taxon>Trichomonadida</taxon>
        <taxon>Trichomonadidae</taxon>
        <taxon>Trichomonas</taxon>
    </lineage>
</organism>
<gene>
    <name evidence="1" type="ORF">TVAG_133050</name>
</gene>
<dbReference type="Pfam" id="PF13306">
    <property type="entry name" value="LRR_5"/>
    <property type="match status" value="6"/>
</dbReference>
<proteinExistence type="predicted"/>
<dbReference type="VEuPathDB" id="TrichDB:TVAGG3_0905640"/>
<dbReference type="AlphaFoldDB" id="A2EDI3"/>
<reference evidence="1" key="1">
    <citation type="submission" date="2006-10" db="EMBL/GenBank/DDBJ databases">
        <authorList>
            <person name="Amadeo P."/>
            <person name="Zhao Q."/>
            <person name="Wortman J."/>
            <person name="Fraser-Liggett C."/>
            <person name="Carlton J."/>
        </authorList>
    </citation>
    <scope>NUCLEOTIDE SEQUENCE</scope>
    <source>
        <strain evidence="1">G3</strain>
    </source>
</reference>
<dbReference type="PANTHER" id="PTHR45661:SF3">
    <property type="entry name" value="IG-LIKE DOMAIN-CONTAINING PROTEIN"/>
    <property type="match status" value="1"/>
</dbReference>